<gene>
    <name evidence="2" type="ORF">TBIB3V08_LOCUS7710</name>
</gene>
<dbReference type="Pfam" id="PF03723">
    <property type="entry name" value="Hemocyanin_C"/>
    <property type="match status" value="1"/>
</dbReference>
<dbReference type="PANTHER" id="PTHR11511:SF5">
    <property type="entry name" value="FAT-BODY PROTEIN 1-RELATED"/>
    <property type="match status" value="1"/>
</dbReference>
<dbReference type="PANTHER" id="PTHR11511">
    <property type="entry name" value="LARVAL STORAGE PROTEIN/PHENOLOXIDASE"/>
    <property type="match status" value="1"/>
</dbReference>
<dbReference type="Gene3D" id="2.60.40.1520">
    <property type="entry name" value="Hemocyanin, C-terminal domain"/>
    <property type="match status" value="1"/>
</dbReference>
<dbReference type="EMBL" id="OD567227">
    <property type="protein sequence ID" value="CAD7445356.1"/>
    <property type="molecule type" value="Genomic_DNA"/>
</dbReference>
<evidence type="ECO:0000313" key="2">
    <source>
        <dbReference type="EMBL" id="CAD7445356.1"/>
    </source>
</evidence>
<evidence type="ECO:0000259" key="1">
    <source>
        <dbReference type="Pfam" id="PF03723"/>
    </source>
</evidence>
<organism evidence="2">
    <name type="scientific">Timema bartmani</name>
    <dbReference type="NCBI Taxonomy" id="61472"/>
    <lineage>
        <taxon>Eukaryota</taxon>
        <taxon>Metazoa</taxon>
        <taxon>Ecdysozoa</taxon>
        <taxon>Arthropoda</taxon>
        <taxon>Hexapoda</taxon>
        <taxon>Insecta</taxon>
        <taxon>Pterygota</taxon>
        <taxon>Neoptera</taxon>
        <taxon>Polyneoptera</taxon>
        <taxon>Phasmatodea</taxon>
        <taxon>Timematodea</taxon>
        <taxon>Timematoidea</taxon>
        <taxon>Timematidae</taxon>
        <taxon>Timema</taxon>
    </lineage>
</organism>
<accession>A0A7R9F3G7</accession>
<dbReference type="InterPro" id="IPR013788">
    <property type="entry name" value="Hemocyanin/hexamerin"/>
</dbReference>
<dbReference type="AlphaFoldDB" id="A0A7R9F3G7"/>
<reference evidence="2" key="1">
    <citation type="submission" date="2020-11" db="EMBL/GenBank/DDBJ databases">
        <authorList>
            <person name="Tran Van P."/>
        </authorList>
    </citation>
    <scope>NUCLEOTIDE SEQUENCE</scope>
</reference>
<dbReference type="InterPro" id="IPR037020">
    <property type="entry name" value="Hemocyanin_C_sf"/>
</dbReference>
<sequence>MEWTSFTYETGPFHSISVNAGQTMFHRKSSESSVTIPDRETTKTLVAKVENAINGRASLTVNKVTHANYSLSLRQDVRHCGYPDRLLLPKGKKGGLPFTLYAILTDYNKEKHDTSCDPFYLVAHVVLAVAAQSAAPAGRRKIGKEEHRCLAPCSVHAVDRMGNVVAAAAVHG</sequence>
<dbReference type="GO" id="GO:0005615">
    <property type="term" value="C:extracellular space"/>
    <property type="evidence" value="ECO:0007669"/>
    <property type="project" value="UniProtKB-ARBA"/>
</dbReference>
<proteinExistence type="predicted"/>
<feature type="domain" description="Hemocyanin C-terminal" evidence="1">
    <location>
        <begin position="16"/>
        <end position="115"/>
    </location>
</feature>
<dbReference type="SUPFAM" id="SSF81296">
    <property type="entry name" value="E set domains"/>
    <property type="match status" value="1"/>
</dbReference>
<dbReference type="InterPro" id="IPR005203">
    <property type="entry name" value="Hemocyanin_C"/>
</dbReference>
<protein>
    <recommendedName>
        <fullName evidence="1">Hemocyanin C-terminal domain-containing protein</fullName>
    </recommendedName>
</protein>
<dbReference type="InterPro" id="IPR014756">
    <property type="entry name" value="Ig_E-set"/>
</dbReference>
<name>A0A7R9F3G7_9NEOP</name>